<evidence type="ECO:0000259" key="1">
    <source>
        <dbReference type="Pfam" id="PF01872"/>
    </source>
</evidence>
<dbReference type="EMBL" id="CP003155">
    <property type="protein sequence ID" value="AEV30118.1"/>
    <property type="molecule type" value="Genomic_DNA"/>
</dbReference>
<name>G8QST6_SPHPG</name>
<accession>G8QST6</accession>
<protein>
    <submittedName>
        <fullName evidence="2">Dihydrofolate reductase</fullName>
    </submittedName>
</protein>
<dbReference type="InterPro" id="IPR002734">
    <property type="entry name" value="RibDG_C"/>
</dbReference>
<dbReference type="Proteomes" id="UP000005632">
    <property type="component" value="Chromosome"/>
</dbReference>
<evidence type="ECO:0000313" key="3">
    <source>
        <dbReference type="Proteomes" id="UP000005632"/>
    </source>
</evidence>
<dbReference type="HOGENOM" id="CLU_043966_1_2_12"/>
<dbReference type="RefSeq" id="WP_014270959.1">
    <property type="nucleotide sequence ID" value="NC_016633.1"/>
</dbReference>
<proteinExistence type="predicted"/>
<dbReference type="InterPro" id="IPR050765">
    <property type="entry name" value="Riboflavin_Biosynth_HTPR"/>
</dbReference>
<dbReference type="SUPFAM" id="SSF53597">
    <property type="entry name" value="Dihydrofolate reductase-like"/>
    <property type="match status" value="1"/>
</dbReference>
<keyword evidence="3" id="KW-1185">Reference proteome</keyword>
<dbReference type="GO" id="GO:0009231">
    <property type="term" value="P:riboflavin biosynthetic process"/>
    <property type="evidence" value="ECO:0007669"/>
    <property type="project" value="InterPro"/>
</dbReference>
<feature type="domain" description="Bacterial bifunctional deaminase-reductase C-terminal" evidence="1">
    <location>
        <begin position="3"/>
        <end position="178"/>
    </location>
</feature>
<dbReference type="GO" id="GO:0008703">
    <property type="term" value="F:5-amino-6-(5-phosphoribosylamino)uracil reductase activity"/>
    <property type="evidence" value="ECO:0007669"/>
    <property type="project" value="InterPro"/>
</dbReference>
<evidence type="ECO:0000313" key="2">
    <source>
        <dbReference type="EMBL" id="AEV30118.1"/>
    </source>
</evidence>
<dbReference type="PANTHER" id="PTHR38011">
    <property type="entry name" value="DIHYDROFOLATE REDUCTASE FAMILY PROTEIN (AFU_ORTHOLOGUE AFUA_8G06820)"/>
    <property type="match status" value="1"/>
</dbReference>
<dbReference type="KEGG" id="sgp:SpiGrapes_2344"/>
<dbReference type="PANTHER" id="PTHR38011:SF11">
    <property type="entry name" value="2,5-DIAMINO-6-RIBOSYLAMINO-4(3H)-PYRIMIDINONE 5'-PHOSPHATE REDUCTASE"/>
    <property type="match status" value="1"/>
</dbReference>
<dbReference type="InterPro" id="IPR024072">
    <property type="entry name" value="DHFR-like_dom_sf"/>
</dbReference>
<gene>
    <name evidence="2" type="ordered locus">SpiGrapes_2344</name>
</gene>
<dbReference type="AlphaFoldDB" id="G8QST6"/>
<dbReference type="STRING" id="158190.SpiGrapes_2344"/>
<sequence length="188" mass="21202">MRKLKLQVQLTLDGFMCGLYGEMDWMTLPWDDQLKSYVQKITDSVDCIVLGRKLAEKFIPYWASSPKGEDALGIKKMNETQKVVFTKTLVASEWANTILATGDLEEEITRLKNQTGRDLIAYGGVSFVSALVRHSLIDEFNLFINPTLIGRGQSICLELEANQTLWIKKATSFPCGIVALRYVLAKDF</sequence>
<dbReference type="OrthoDB" id="9800865at2"/>
<dbReference type="Gene3D" id="3.40.430.10">
    <property type="entry name" value="Dihydrofolate Reductase, subunit A"/>
    <property type="match status" value="1"/>
</dbReference>
<dbReference type="Pfam" id="PF01872">
    <property type="entry name" value="RibD_C"/>
    <property type="match status" value="1"/>
</dbReference>
<reference evidence="2 3" key="1">
    <citation type="submission" date="2011-11" db="EMBL/GenBank/DDBJ databases">
        <title>Complete sequence of Spirochaeta sp. grapes.</title>
        <authorList>
            <consortium name="US DOE Joint Genome Institute"/>
            <person name="Lucas S."/>
            <person name="Han J."/>
            <person name="Lapidus A."/>
            <person name="Cheng J.-F."/>
            <person name="Goodwin L."/>
            <person name="Pitluck S."/>
            <person name="Peters L."/>
            <person name="Ovchinnikova G."/>
            <person name="Munk A.C."/>
            <person name="Detter J.C."/>
            <person name="Han C."/>
            <person name="Tapia R."/>
            <person name="Land M."/>
            <person name="Hauser L."/>
            <person name="Kyrpides N."/>
            <person name="Ivanova N."/>
            <person name="Pagani I."/>
            <person name="Ritalahtilisa K."/>
            <person name="Loeffler F."/>
            <person name="Woyke T."/>
        </authorList>
    </citation>
    <scope>NUCLEOTIDE SEQUENCE [LARGE SCALE GENOMIC DNA]</scope>
    <source>
        <strain evidence="3">ATCC BAA-1885 / DSM 22778 / Grapes</strain>
    </source>
</reference>
<organism evidence="2 3">
    <name type="scientific">Sphaerochaeta pleomorpha (strain ATCC BAA-1885 / DSM 22778 / Grapes)</name>
    <dbReference type="NCBI Taxonomy" id="158190"/>
    <lineage>
        <taxon>Bacteria</taxon>
        <taxon>Pseudomonadati</taxon>
        <taxon>Spirochaetota</taxon>
        <taxon>Spirochaetia</taxon>
        <taxon>Spirochaetales</taxon>
        <taxon>Sphaerochaetaceae</taxon>
        <taxon>Sphaerochaeta</taxon>
    </lineage>
</organism>
<dbReference type="eggNOG" id="COG0262">
    <property type="taxonomic scope" value="Bacteria"/>
</dbReference>